<feature type="transmembrane region" description="Helical" evidence="1">
    <location>
        <begin position="172"/>
        <end position="191"/>
    </location>
</feature>
<dbReference type="EMBL" id="JACHJU010000002">
    <property type="protein sequence ID" value="MBB4940549.1"/>
    <property type="molecule type" value="Genomic_DNA"/>
</dbReference>
<sequence length="218" mass="23102">MATVDQNNMIDQNYTAAFLADDQQERAIVWHMVFSLVGGLTLGVIGAVLSYGPDLLYAAYEPYAYLLLVVIVGRTAVSLGWAALTSALATLGTMISLMAASLFRTGDDLTLGSNGATLNLTLLVIASLGLLSYFTRRDDFWGDLAGGAMAGVVVVEGMGKALPSWPEYVPGFWPWNVLVVTAISLGLLVALRQGKARFRAAIVSAVIASAYFVFVAGL</sequence>
<evidence type="ECO:0000256" key="1">
    <source>
        <dbReference type="SAM" id="Phobius"/>
    </source>
</evidence>
<protein>
    <submittedName>
        <fullName evidence="2">Uncharacterized protein</fullName>
    </submittedName>
</protein>
<keyword evidence="3" id="KW-1185">Reference proteome</keyword>
<keyword evidence="1" id="KW-0472">Membrane</keyword>
<proteinExistence type="predicted"/>
<feature type="transmembrane region" description="Helical" evidence="1">
    <location>
        <begin position="87"/>
        <end position="104"/>
    </location>
</feature>
<evidence type="ECO:0000313" key="3">
    <source>
        <dbReference type="Proteomes" id="UP000534286"/>
    </source>
</evidence>
<reference evidence="2 3" key="1">
    <citation type="submission" date="2020-08" db="EMBL/GenBank/DDBJ databases">
        <title>Sequencing the genomes of 1000 actinobacteria strains.</title>
        <authorList>
            <person name="Klenk H.-P."/>
        </authorList>
    </citation>
    <scope>NUCLEOTIDE SEQUENCE [LARGE SCALE GENOMIC DNA]</scope>
    <source>
        <strain evidence="2 3">DSM 43023</strain>
    </source>
</reference>
<evidence type="ECO:0000313" key="2">
    <source>
        <dbReference type="EMBL" id="MBB4940549.1"/>
    </source>
</evidence>
<accession>A0A7W7RYE6</accession>
<dbReference type="RefSeq" id="WP_184756750.1">
    <property type="nucleotide sequence ID" value="NZ_BAABEK010000065.1"/>
</dbReference>
<feature type="transmembrane region" description="Helical" evidence="1">
    <location>
        <begin position="116"/>
        <end position="134"/>
    </location>
</feature>
<dbReference type="AlphaFoldDB" id="A0A7W7RYE6"/>
<keyword evidence="1" id="KW-0812">Transmembrane</keyword>
<comment type="caution">
    <text evidence="2">The sequence shown here is derived from an EMBL/GenBank/DDBJ whole genome shotgun (WGS) entry which is preliminary data.</text>
</comment>
<keyword evidence="1" id="KW-1133">Transmembrane helix</keyword>
<name>A0A7W7RYE6_9ACTN</name>
<feature type="transmembrane region" description="Helical" evidence="1">
    <location>
        <begin position="28"/>
        <end position="51"/>
    </location>
</feature>
<feature type="transmembrane region" description="Helical" evidence="1">
    <location>
        <begin position="198"/>
        <end position="217"/>
    </location>
</feature>
<dbReference type="Proteomes" id="UP000534286">
    <property type="component" value="Unassembled WGS sequence"/>
</dbReference>
<gene>
    <name evidence="2" type="ORF">FHR32_004926</name>
</gene>
<organism evidence="2 3">
    <name type="scientific">Streptosporangium album</name>
    <dbReference type="NCBI Taxonomy" id="47479"/>
    <lineage>
        <taxon>Bacteria</taxon>
        <taxon>Bacillati</taxon>
        <taxon>Actinomycetota</taxon>
        <taxon>Actinomycetes</taxon>
        <taxon>Streptosporangiales</taxon>
        <taxon>Streptosporangiaceae</taxon>
        <taxon>Streptosporangium</taxon>
    </lineage>
</organism>